<dbReference type="InterPro" id="IPR001568">
    <property type="entry name" value="RNase_T2-like"/>
</dbReference>
<evidence type="ECO:0000256" key="13">
    <source>
        <dbReference type="ARBA" id="ARBA00025494"/>
    </source>
</evidence>
<evidence type="ECO:0000256" key="10">
    <source>
        <dbReference type="ARBA" id="ARBA00023157"/>
    </source>
</evidence>
<dbReference type="Gene3D" id="3.90.730.10">
    <property type="entry name" value="Ribonuclease T2-like"/>
    <property type="match status" value="1"/>
</dbReference>
<evidence type="ECO:0000256" key="17">
    <source>
        <dbReference type="SAM" id="MobiDB-lite"/>
    </source>
</evidence>
<evidence type="ECO:0000256" key="11">
    <source>
        <dbReference type="ARBA" id="ARBA00023180"/>
    </source>
</evidence>
<evidence type="ECO:0000256" key="2">
    <source>
        <dbReference type="ARBA" id="ARBA00004496"/>
    </source>
</evidence>
<keyword evidence="21" id="KW-1185">Reference proteome</keyword>
<evidence type="ECO:0000256" key="8">
    <source>
        <dbReference type="ARBA" id="ARBA00022729"/>
    </source>
</evidence>
<evidence type="ECO:0000259" key="19">
    <source>
        <dbReference type="Pfam" id="PF25488"/>
    </source>
</evidence>
<feature type="domain" description="RNase T2-like C-terminal" evidence="19">
    <location>
        <begin position="316"/>
        <end position="419"/>
    </location>
</feature>
<evidence type="ECO:0000256" key="16">
    <source>
        <dbReference type="RuleBase" id="RU004328"/>
    </source>
</evidence>
<dbReference type="Proteomes" id="UP000613580">
    <property type="component" value="Unassembled WGS sequence"/>
</dbReference>
<dbReference type="PANTHER" id="PTHR11240:SF22">
    <property type="entry name" value="RIBONUCLEASE T2"/>
    <property type="match status" value="1"/>
</dbReference>
<sequence>MSLSALSLALLATSASAFSIRSSLTARAKDISSGCSTSGSLSCSSSSASGTCCLEGKETGLLLQTQFWDAGSSSDSTGPTNSWTIHGLWPDACDGTFEENCDSSRDYTDISTLLTDQGASDTLSFMQTYWKNLPSDGSDEELWEHEWATHGTCYSTLQTSCLPSGSPKGAEAVAFYQTVVKLFQTLPTYEWLSDAGIVPSSSKTYTLSALNSAVESAWGFEPAFQCSGSTLDGVEYYFNLRGSVIDGEFVARTAATSSTCPSSGIKYTPKTGTKSVSTTTTKTKTTSTKTTSTKTTTSTGSSGTSTAVPSRASLVASSTGGILSAGTWSTQTLATMTLSGNSNGFTMTSSKGDCGVSSSGEFSCGSGVSSTTFTAVTSGGELLLATEDGETEWSSSATPSGSTVETVFSGSGKSKTYTLTIEEA</sequence>
<evidence type="ECO:0000256" key="3">
    <source>
        <dbReference type="ARBA" id="ARBA00007469"/>
    </source>
</evidence>
<evidence type="ECO:0000256" key="6">
    <source>
        <dbReference type="ARBA" id="ARBA00022554"/>
    </source>
</evidence>
<proteinExistence type="inferred from homology"/>
<dbReference type="GO" id="GO:0005775">
    <property type="term" value="C:vacuolar lumen"/>
    <property type="evidence" value="ECO:0007669"/>
    <property type="project" value="UniProtKB-SubCell"/>
</dbReference>
<dbReference type="PROSITE" id="PS00530">
    <property type="entry name" value="RNASE_T2_1"/>
    <property type="match status" value="1"/>
</dbReference>
<dbReference type="EMBL" id="JACAZE010000010">
    <property type="protein sequence ID" value="KAF7305288.1"/>
    <property type="molecule type" value="Genomic_DNA"/>
</dbReference>
<evidence type="ECO:0000256" key="15">
    <source>
        <dbReference type="PIRSR" id="PIRSR633697-1"/>
    </source>
</evidence>
<dbReference type="GO" id="GO:0005576">
    <property type="term" value="C:extracellular region"/>
    <property type="evidence" value="ECO:0007669"/>
    <property type="project" value="TreeGrafter"/>
</dbReference>
<keyword evidence="7" id="KW-0540">Nuclease</keyword>
<dbReference type="EC" id="4.6.1.19" evidence="4"/>
<evidence type="ECO:0000256" key="9">
    <source>
        <dbReference type="ARBA" id="ARBA00022801"/>
    </source>
</evidence>
<dbReference type="CDD" id="cd01061">
    <property type="entry name" value="RNase_T2_euk"/>
    <property type="match status" value="1"/>
</dbReference>
<feature type="active site" evidence="15">
    <location>
        <position position="86"/>
    </location>
</feature>
<dbReference type="SUPFAM" id="SSF55895">
    <property type="entry name" value="Ribonuclease Rh-like"/>
    <property type="match status" value="1"/>
</dbReference>
<keyword evidence="11" id="KW-0325">Glycoprotein</keyword>
<protein>
    <recommendedName>
        <fullName evidence="14">Ribonuclease T2-like</fullName>
        <ecNumber evidence="4">4.6.1.19</ecNumber>
    </recommendedName>
</protein>
<dbReference type="InterPro" id="IPR018188">
    <property type="entry name" value="RNase_T2_His_AS_1"/>
</dbReference>
<dbReference type="OrthoDB" id="435754at2759"/>
<comment type="subcellular location">
    <subcellularLocation>
        <location evidence="2">Cytoplasm</location>
    </subcellularLocation>
    <subcellularLocation>
        <location evidence="1">Vacuole lumen</location>
    </subcellularLocation>
</comment>
<dbReference type="PROSITE" id="PS00531">
    <property type="entry name" value="RNASE_T2_2"/>
    <property type="match status" value="1"/>
</dbReference>
<dbReference type="GO" id="GO:0033897">
    <property type="term" value="F:ribonuclease T2 activity"/>
    <property type="evidence" value="ECO:0007669"/>
    <property type="project" value="UniProtKB-EC"/>
</dbReference>
<evidence type="ECO:0000256" key="5">
    <source>
        <dbReference type="ARBA" id="ARBA00022490"/>
    </source>
</evidence>
<gene>
    <name evidence="20" type="ORF">HMN09_00780000</name>
</gene>
<keyword evidence="12" id="KW-0456">Lyase</keyword>
<keyword evidence="9" id="KW-0378">Hydrolase</keyword>
<evidence type="ECO:0000256" key="12">
    <source>
        <dbReference type="ARBA" id="ARBA00023239"/>
    </source>
</evidence>
<dbReference type="Pfam" id="PF25488">
    <property type="entry name" value="RNaseT2L_C"/>
    <property type="match status" value="1"/>
</dbReference>
<evidence type="ECO:0000256" key="1">
    <source>
        <dbReference type="ARBA" id="ARBA00004410"/>
    </source>
</evidence>
<name>A0A8H6SU38_MYCCL</name>
<keyword evidence="6" id="KW-0926">Vacuole</keyword>
<reference evidence="20" key="1">
    <citation type="submission" date="2020-05" db="EMBL/GenBank/DDBJ databases">
        <title>Mycena genomes resolve the evolution of fungal bioluminescence.</title>
        <authorList>
            <person name="Tsai I.J."/>
        </authorList>
    </citation>
    <scope>NUCLEOTIDE SEQUENCE</scope>
    <source>
        <strain evidence="20">110903Hualien_Pintung</strain>
    </source>
</reference>
<keyword evidence="5" id="KW-0963">Cytoplasm</keyword>
<comment type="function">
    <text evidence="13">Rnase which modulates cell survival under stress conditions. Released from the vacuole to the cytoplasm during stress to promote tRNA and rRNA cleavage and to activate separately a downstream pathway that promotes cell death. Involved in cell size, vacuolar morphology and growth at high temperatures and high salt concentration.</text>
</comment>
<dbReference type="InterPro" id="IPR036430">
    <property type="entry name" value="RNase_T2-like_sf"/>
</dbReference>
<comment type="similarity">
    <text evidence="3 16">Belongs to the RNase T2 family.</text>
</comment>
<evidence type="ECO:0000313" key="21">
    <source>
        <dbReference type="Proteomes" id="UP000613580"/>
    </source>
</evidence>
<dbReference type="GO" id="GO:0003723">
    <property type="term" value="F:RNA binding"/>
    <property type="evidence" value="ECO:0007669"/>
    <property type="project" value="InterPro"/>
</dbReference>
<keyword evidence="10" id="KW-1015">Disulfide bond</keyword>
<feature type="compositionally biased region" description="Low complexity" evidence="17">
    <location>
        <begin position="270"/>
        <end position="306"/>
    </location>
</feature>
<dbReference type="Pfam" id="PF00445">
    <property type="entry name" value="Ribonuclease_T2"/>
    <property type="match status" value="1"/>
</dbReference>
<feature type="active site" evidence="15">
    <location>
        <position position="150"/>
    </location>
</feature>
<dbReference type="GO" id="GO:0006401">
    <property type="term" value="P:RNA catabolic process"/>
    <property type="evidence" value="ECO:0007669"/>
    <property type="project" value="UniProtKB-ARBA"/>
</dbReference>
<dbReference type="InterPro" id="IPR057328">
    <property type="entry name" value="RNaseT2L_C"/>
</dbReference>
<dbReference type="AlphaFoldDB" id="A0A8H6SU38"/>
<accession>A0A8H6SU38</accession>
<evidence type="ECO:0000256" key="18">
    <source>
        <dbReference type="SAM" id="SignalP"/>
    </source>
</evidence>
<evidence type="ECO:0000256" key="7">
    <source>
        <dbReference type="ARBA" id="ARBA00022722"/>
    </source>
</evidence>
<feature type="region of interest" description="Disordered" evidence="17">
    <location>
        <begin position="269"/>
        <end position="307"/>
    </location>
</feature>
<keyword evidence="8 18" id="KW-0732">Signal</keyword>
<organism evidence="20 21">
    <name type="scientific">Mycena chlorophos</name>
    <name type="common">Agaric fungus</name>
    <name type="synonym">Agaricus chlorophos</name>
    <dbReference type="NCBI Taxonomy" id="658473"/>
    <lineage>
        <taxon>Eukaryota</taxon>
        <taxon>Fungi</taxon>
        <taxon>Dikarya</taxon>
        <taxon>Basidiomycota</taxon>
        <taxon>Agaricomycotina</taxon>
        <taxon>Agaricomycetes</taxon>
        <taxon>Agaricomycetidae</taxon>
        <taxon>Agaricales</taxon>
        <taxon>Marasmiineae</taxon>
        <taxon>Mycenaceae</taxon>
        <taxon>Mycena</taxon>
    </lineage>
</organism>
<evidence type="ECO:0000256" key="4">
    <source>
        <dbReference type="ARBA" id="ARBA00012571"/>
    </source>
</evidence>
<evidence type="ECO:0000256" key="14">
    <source>
        <dbReference type="ARBA" id="ARBA00071169"/>
    </source>
</evidence>
<dbReference type="GO" id="GO:0016787">
    <property type="term" value="F:hydrolase activity"/>
    <property type="evidence" value="ECO:0007669"/>
    <property type="project" value="UniProtKB-KW"/>
</dbReference>
<dbReference type="InterPro" id="IPR033130">
    <property type="entry name" value="RNase_T2_His_AS_2"/>
</dbReference>
<dbReference type="InterPro" id="IPR033697">
    <property type="entry name" value="Ribonuclease_T2_eukaryotic"/>
</dbReference>
<evidence type="ECO:0000313" key="20">
    <source>
        <dbReference type="EMBL" id="KAF7305288.1"/>
    </source>
</evidence>
<feature type="chain" id="PRO_5034369672" description="Ribonuclease T2-like" evidence="18">
    <location>
        <begin position="18"/>
        <end position="424"/>
    </location>
</feature>
<feature type="signal peptide" evidence="18">
    <location>
        <begin position="1"/>
        <end position="17"/>
    </location>
</feature>
<dbReference type="PANTHER" id="PTHR11240">
    <property type="entry name" value="RIBONUCLEASE T2"/>
    <property type="match status" value="1"/>
</dbReference>
<feature type="active site" evidence="15">
    <location>
        <position position="146"/>
    </location>
</feature>
<comment type="caution">
    <text evidence="20">The sequence shown here is derived from an EMBL/GenBank/DDBJ whole genome shotgun (WGS) entry which is preliminary data.</text>
</comment>